<accession>A0A8J3YD48</accession>
<evidence type="ECO:0000259" key="3">
    <source>
        <dbReference type="Pfam" id="PF00350"/>
    </source>
</evidence>
<dbReference type="Gene3D" id="3.40.50.300">
    <property type="entry name" value="P-loop containing nucleotide triphosphate hydrolases"/>
    <property type="match status" value="1"/>
</dbReference>
<dbReference type="PANTHER" id="PTHR43681:SF1">
    <property type="entry name" value="SARCALUMENIN"/>
    <property type="match status" value="1"/>
</dbReference>
<organism evidence="4 5">
    <name type="scientific">Spirilliplanes yamanashiensis</name>
    <dbReference type="NCBI Taxonomy" id="42233"/>
    <lineage>
        <taxon>Bacteria</taxon>
        <taxon>Bacillati</taxon>
        <taxon>Actinomycetota</taxon>
        <taxon>Actinomycetes</taxon>
        <taxon>Micromonosporales</taxon>
        <taxon>Micromonosporaceae</taxon>
        <taxon>Spirilliplanes</taxon>
    </lineage>
</organism>
<dbReference type="Proteomes" id="UP000652013">
    <property type="component" value="Unassembled WGS sequence"/>
</dbReference>
<comment type="caution">
    <text evidence="4">The sequence shown here is derived from an EMBL/GenBank/DDBJ whole genome shotgun (WGS) entry which is preliminary data.</text>
</comment>
<feature type="domain" description="Dynamin N-terminal" evidence="3">
    <location>
        <begin position="63"/>
        <end position="219"/>
    </location>
</feature>
<sequence>MTDDPRPPAGPSTADAPPGPRLDARQSQAIFGAVRLLTAHGGKAAADLTLGRLKSTGRRRPAVVVIGEVKRGKSSLVNALVGEPGLSPVGVDVTTGSFLRFVPASARRPAGTARIFAADGAATAVPRDEVADWVSVGGARRTDPEAPIVLGAEVAVASSLLPRLAVIDTPGVGGLDGGHATLAASVAAQASVLLFVSDGGQPLTAPELAFLARSAATVQTVVLAMTKVDLYPAGWREVLAENRALLRRHAPRFADADVIPVASPLAAEAAALPPGDLRDAMTRAGGVARLAEVLNAHAADTDRLIVANAARIARTGLDQVSVQLAARRAAVTGGAAERAGLAGERDRLTELRARQQRWILDLERDLGNLRRAVVDDVTARLTALRHRWEEAFEKERRLLLPAVAKETMGQICSELQAVVDAVTAGFDRRLRTLVTGTYGLTAEQVPAWAADELRGTRPRPRPHTAKATGLLDPSLAATAFLGANAAGALPLAAVGMAALPVSIAVGGAWLAVNVAYRAVRAGRTQMRTWLAETVQAMQQDLVAAADSSLREARPDIVIGIRTFLSDAIAGLDAAIREADRAAAAGEGERRQRAEALDRHLAAVAAQLDLLDGILADPGTSGPAAVSNPATP</sequence>
<proteinExistence type="predicted"/>
<evidence type="ECO:0000313" key="5">
    <source>
        <dbReference type="Proteomes" id="UP000652013"/>
    </source>
</evidence>
<feature type="region of interest" description="Disordered" evidence="1">
    <location>
        <begin position="1"/>
        <end position="23"/>
    </location>
</feature>
<dbReference type="EMBL" id="BOOY01000034">
    <property type="protein sequence ID" value="GIJ05545.1"/>
    <property type="molecule type" value="Genomic_DNA"/>
</dbReference>
<dbReference type="InterPro" id="IPR051943">
    <property type="entry name" value="TRAFAC_Dynamin-like_GTPase"/>
</dbReference>
<dbReference type="SUPFAM" id="SSF52540">
    <property type="entry name" value="P-loop containing nucleoside triphosphate hydrolases"/>
    <property type="match status" value="1"/>
</dbReference>
<evidence type="ECO:0000256" key="2">
    <source>
        <dbReference type="SAM" id="Phobius"/>
    </source>
</evidence>
<evidence type="ECO:0000313" key="4">
    <source>
        <dbReference type="EMBL" id="GIJ05545.1"/>
    </source>
</evidence>
<dbReference type="InterPro" id="IPR045063">
    <property type="entry name" value="Dynamin_N"/>
</dbReference>
<feature type="transmembrane region" description="Helical" evidence="2">
    <location>
        <begin position="491"/>
        <end position="516"/>
    </location>
</feature>
<keyword evidence="2" id="KW-0472">Membrane</keyword>
<protein>
    <submittedName>
        <fullName evidence="4">Dynamin</fullName>
    </submittedName>
</protein>
<keyword evidence="2" id="KW-1133">Transmembrane helix</keyword>
<keyword evidence="2" id="KW-0812">Transmembrane</keyword>
<name>A0A8J3YD48_9ACTN</name>
<dbReference type="Pfam" id="PF00350">
    <property type="entry name" value="Dynamin_N"/>
    <property type="match status" value="1"/>
</dbReference>
<dbReference type="RefSeq" id="WP_203940754.1">
    <property type="nucleotide sequence ID" value="NZ_BAAAGJ010000005.1"/>
</dbReference>
<dbReference type="AlphaFoldDB" id="A0A8J3YD48"/>
<gene>
    <name evidence="4" type="ORF">Sya03_48970</name>
</gene>
<reference evidence="4" key="1">
    <citation type="submission" date="2021-01" db="EMBL/GenBank/DDBJ databases">
        <title>Whole genome shotgun sequence of Spirilliplanes yamanashiensis NBRC 15828.</title>
        <authorList>
            <person name="Komaki H."/>
            <person name="Tamura T."/>
        </authorList>
    </citation>
    <scope>NUCLEOTIDE SEQUENCE</scope>
    <source>
        <strain evidence="4">NBRC 15828</strain>
    </source>
</reference>
<evidence type="ECO:0000256" key="1">
    <source>
        <dbReference type="SAM" id="MobiDB-lite"/>
    </source>
</evidence>
<dbReference type="InterPro" id="IPR027417">
    <property type="entry name" value="P-loop_NTPase"/>
</dbReference>
<keyword evidence="5" id="KW-1185">Reference proteome</keyword>
<dbReference type="PANTHER" id="PTHR43681">
    <property type="entry name" value="TRANSMEMBRANE GTPASE FZO"/>
    <property type="match status" value="1"/>
</dbReference>